<keyword evidence="3" id="KW-1185">Reference proteome</keyword>
<evidence type="ECO:0008006" key="4">
    <source>
        <dbReference type="Google" id="ProtNLM"/>
    </source>
</evidence>
<gene>
    <name evidence="2" type="ORF">AB0I59_40810</name>
</gene>
<accession>A0ABV3GTM3</accession>
<reference evidence="2 3" key="1">
    <citation type="submission" date="2024-06" db="EMBL/GenBank/DDBJ databases">
        <title>The Natural Products Discovery Center: Release of the First 8490 Sequenced Strains for Exploring Actinobacteria Biosynthetic Diversity.</title>
        <authorList>
            <person name="Kalkreuter E."/>
            <person name="Kautsar S.A."/>
            <person name="Yang D."/>
            <person name="Bader C.D."/>
            <person name="Teijaro C.N."/>
            <person name="Fluegel L."/>
            <person name="Davis C.M."/>
            <person name="Simpson J.R."/>
            <person name="Lauterbach L."/>
            <person name="Steele A.D."/>
            <person name="Gui C."/>
            <person name="Meng S."/>
            <person name="Li G."/>
            <person name="Viehrig K."/>
            <person name="Ye F."/>
            <person name="Su P."/>
            <person name="Kiefer A.F."/>
            <person name="Nichols A."/>
            <person name="Cepeda A.J."/>
            <person name="Yan W."/>
            <person name="Fan B."/>
            <person name="Jiang Y."/>
            <person name="Adhikari A."/>
            <person name="Zheng C.-J."/>
            <person name="Schuster L."/>
            <person name="Cowan T.M."/>
            <person name="Smanski M.J."/>
            <person name="Chevrette M.G."/>
            <person name="De Carvalho L.P.S."/>
            <person name="Shen B."/>
        </authorList>
    </citation>
    <scope>NUCLEOTIDE SEQUENCE [LARGE SCALE GENOMIC DNA]</scope>
    <source>
        <strain evidence="2 3">NPDC050100</strain>
    </source>
</reference>
<feature type="region of interest" description="Disordered" evidence="1">
    <location>
        <begin position="95"/>
        <end position="128"/>
    </location>
</feature>
<evidence type="ECO:0000313" key="3">
    <source>
        <dbReference type="Proteomes" id="UP001551675"/>
    </source>
</evidence>
<protein>
    <recommendedName>
        <fullName evidence="4">Helicase XPB/Ssl2 N-terminal domain-containing protein</fullName>
    </recommendedName>
</protein>
<name>A0ABV3GTM3_MICGL</name>
<comment type="caution">
    <text evidence="2">The sequence shown here is derived from an EMBL/GenBank/DDBJ whole genome shotgun (WGS) entry which is preliminary data.</text>
</comment>
<dbReference type="RefSeq" id="WP_358142173.1">
    <property type="nucleotide sequence ID" value="NZ_JBFALK010000039.1"/>
</dbReference>
<dbReference type="Proteomes" id="UP001551675">
    <property type="component" value="Unassembled WGS sequence"/>
</dbReference>
<feature type="compositionally biased region" description="Basic and acidic residues" evidence="1">
    <location>
        <begin position="110"/>
        <end position="128"/>
    </location>
</feature>
<dbReference type="EMBL" id="JBFALK010000039">
    <property type="protein sequence ID" value="MEV0974969.1"/>
    <property type="molecule type" value="Genomic_DNA"/>
</dbReference>
<proteinExistence type="predicted"/>
<evidence type="ECO:0000313" key="2">
    <source>
        <dbReference type="EMBL" id="MEV0974969.1"/>
    </source>
</evidence>
<organism evidence="2 3">
    <name type="scientific">Microtetraspora glauca</name>
    <dbReference type="NCBI Taxonomy" id="1996"/>
    <lineage>
        <taxon>Bacteria</taxon>
        <taxon>Bacillati</taxon>
        <taxon>Actinomycetota</taxon>
        <taxon>Actinomycetes</taxon>
        <taxon>Streptosporangiales</taxon>
        <taxon>Streptosporangiaceae</taxon>
        <taxon>Microtetraspora</taxon>
    </lineage>
</organism>
<evidence type="ECO:0000256" key="1">
    <source>
        <dbReference type="SAM" id="MobiDB-lite"/>
    </source>
</evidence>
<sequence length="401" mass="45137">MSEQQSRACDPQLIDSTTRLVEFLRDLASARRVPVRDIRSHAQVLWLVDLPDTLVPQRSAELGDVLLSVDHVRSVPPPSPPGELDGWLKPEQLVNPDIDAPDLSDSGPGRVEETGEDGEPRWRQETQQDRPDMVEIYAKWLPKWQAWAEEERVRLRQQRWHRELYSISTQLGQIDDEWELVLATGLLTWTAPGGIRVRNHLIATRLHLRVDPDTERIDVLLGETAPALQDRELLADLDGFTPHRTDRLRQRVREGDAVGLQPSLADLLESWCDRGLEAEARYLPEWAPRETPSTTAEVRPAPALVLRKRDHGSLISYYDQMISTLTGPDAQTPLGLAQLVAPLEPAERMLFLRDQGIVSAQALGQDPLFPLPANPEQRTIMTRLRTDNGVVVQGPPVINGT</sequence>